<dbReference type="GO" id="GO:0009360">
    <property type="term" value="C:DNA polymerase III complex"/>
    <property type="evidence" value="ECO:0007669"/>
    <property type="project" value="TreeGrafter"/>
</dbReference>
<reference evidence="4 5" key="1">
    <citation type="submission" date="2018-02" db="EMBL/GenBank/DDBJ databases">
        <title>Genome sequencing of Solimonas sp. HR-BB.</title>
        <authorList>
            <person name="Lee Y."/>
            <person name="Jeon C.O."/>
        </authorList>
    </citation>
    <scope>NUCLEOTIDE SEQUENCE [LARGE SCALE GENOMIC DNA]</scope>
    <source>
        <strain evidence="4 5">HR-BB</strain>
    </source>
</reference>
<evidence type="ECO:0000313" key="5">
    <source>
        <dbReference type="Proteomes" id="UP000238220"/>
    </source>
</evidence>
<organism evidence="4 5">
    <name type="scientific">Solimonas fluminis</name>
    <dbReference type="NCBI Taxonomy" id="2086571"/>
    <lineage>
        <taxon>Bacteria</taxon>
        <taxon>Pseudomonadati</taxon>
        <taxon>Pseudomonadota</taxon>
        <taxon>Gammaproteobacteria</taxon>
        <taxon>Nevskiales</taxon>
        <taxon>Nevskiaceae</taxon>
        <taxon>Solimonas</taxon>
    </lineage>
</organism>
<name>A0A2S5TE21_9GAMM</name>
<keyword evidence="2" id="KW-0548">Nucleotidyltransferase</keyword>
<dbReference type="Proteomes" id="UP000238220">
    <property type="component" value="Unassembled WGS sequence"/>
</dbReference>
<dbReference type="GO" id="GO:0008408">
    <property type="term" value="F:3'-5' exonuclease activity"/>
    <property type="evidence" value="ECO:0007669"/>
    <property type="project" value="InterPro"/>
</dbReference>
<dbReference type="PANTHER" id="PTHR11669">
    <property type="entry name" value="REPLICATION FACTOR C / DNA POLYMERASE III GAMMA-TAU SUBUNIT"/>
    <property type="match status" value="1"/>
</dbReference>
<dbReference type="GO" id="GO:0006261">
    <property type="term" value="P:DNA-templated DNA replication"/>
    <property type="evidence" value="ECO:0007669"/>
    <property type="project" value="TreeGrafter"/>
</dbReference>
<keyword evidence="2" id="KW-0239">DNA-directed DNA polymerase</keyword>
<dbReference type="InterPro" id="IPR004622">
    <property type="entry name" value="DNA_pol_HolB"/>
</dbReference>
<comment type="catalytic activity">
    <reaction evidence="3">
        <text>DNA(n) + a 2'-deoxyribonucleoside 5'-triphosphate = DNA(n+1) + diphosphate</text>
        <dbReference type="Rhea" id="RHEA:22508"/>
        <dbReference type="Rhea" id="RHEA-COMP:17339"/>
        <dbReference type="Rhea" id="RHEA-COMP:17340"/>
        <dbReference type="ChEBI" id="CHEBI:33019"/>
        <dbReference type="ChEBI" id="CHEBI:61560"/>
        <dbReference type="ChEBI" id="CHEBI:173112"/>
        <dbReference type="EC" id="2.7.7.7"/>
    </reaction>
</comment>
<dbReference type="EC" id="2.7.7.7" evidence="1"/>
<keyword evidence="2" id="KW-0808">Transferase</keyword>
<comment type="caution">
    <text evidence="4">The sequence shown here is derived from an EMBL/GenBank/DDBJ whole genome shotgun (WGS) entry which is preliminary data.</text>
</comment>
<dbReference type="NCBIfam" id="TIGR00678">
    <property type="entry name" value="holB"/>
    <property type="match status" value="1"/>
</dbReference>
<gene>
    <name evidence="4" type="primary">holB</name>
    <name evidence="4" type="ORF">C3942_15250</name>
</gene>
<dbReference type="PANTHER" id="PTHR11669:SF8">
    <property type="entry name" value="DNA POLYMERASE III SUBUNIT DELTA"/>
    <property type="match status" value="1"/>
</dbReference>
<protein>
    <recommendedName>
        <fullName evidence="1">DNA-directed DNA polymerase</fullName>
        <ecNumber evidence="1">2.7.7.7</ecNumber>
    </recommendedName>
</protein>
<dbReference type="GO" id="GO:0003887">
    <property type="term" value="F:DNA-directed DNA polymerase activity"/>
    <property type="evidence" value="ECO:0007669"/>
    <property type="project" value="UniProtKB-KW"/>
</dbReference>
<evidence type="ECO:0000313" key="4">
    <source>
        <dbReference type="EMBL" id="PPE73172.1"/>
    </source>
</evidence>
<dbReference type="RefSeq" id="WP_104231211.1">
    <property type="nucleotide sequence ID" value="NZ_PSNW01000008.1"/>
</dbReference>
<evidence type="ECO:0000256" key="3">
    <source>
        <dbReference type="ARBA" id="ARBA00049244"/>
    </source>
</evidence>
<evidence type="ECO:0000256" key="2">
    <source>
        <dbReference type="ARBA" id="ARBA00022932"/>
    </source>
</evidence>
<evidence type="ECO:0000256" key="1">
    <source>
        <dbReference type="ARBA" id="ARBA00012417"/>
    </source>
</evidence>
<dbReference type="InterPro" id="IPR027417">
    <property type="entry name" value="P-loop_NTPase"/>
</dbReference>
<accession>A0A2S5TE21</accession>
<sequence>MAQPLPWQKELWLDVSALVLQNRLAHALLLTGPQGVGRRTFARALTAFLLCEQRSGYACGQCRSCQQLAAGNHPNALLLSREGLHGLALTPSGRHDQGLAHWTPDKDSKKRDIAADAVRKMIEMLSLSTHYHGSRVVVFDPAEALNEASLNSLLKTIEEPPPGTHLLLVSERPQALKATLRSRCQRLRFATPAQDQALEWLRARKPKADAALLQEARGAPLRALELDESDERARARDWSELLAGVLQLKQEPIAAAQRIGKDDAGAFLAWLLGWLTGALRQALGGSGLLPPPELHRLIQEATDARRRLEGNANPQMLLEALLVLASRQARAQRRT</sequence>
<proteinExistence type="predicted"/>
<dbReference type="EMBL" id="PSNW01000008">
    <property type="protein sequence ID" value="PPE73172.1"/>
    <property type="molecule type" value="Genomic_DNA"/>
</dbReference>
<dbReference type="Pfam" id="PF13177">
    <property type="entry name" value="DNA_pol3_delta2"/>
    <property type="match status" value="1"/>
</dbReference>
<dbReference type="Gene3D" id="3.40.50.300">
    <property type="entry name" value="P-loop containing nucleotide triphosphate hydrolases"/>
    <property type="match status" value="1"/>
</dbReference>
<dbReference type="AlphaFoldDB" id="A0A2S5TE21"/>
<dbReference type="SUPFAM" id="SSF52540">
    <property type="entry name" value="P-loop containing nucleoside triphosphate hydrolases"/>
    <property type="match status" value="1"/>
</dbReference>
<keyword evidence="5" id="KW-1185">Reference proteome</keyword>
<dbReference type="InterPro" id="IPR050238">
    <property type="entry name" value="DNA_Rep/Repair_Clamp_Loader"/>
</dbReference>